<dbReference type="Proteomes" id="UP000241885">
    <property type="component" value="Chromosome"/>
</dbReference>
<sequence length="259" mass="26357">MEFAYTIAGFAVGAIVGLTGVGGGSLMTPLLVLLFGIHPSVAVGTDLLYAAITKTGGTLAHGLKGTVDWKITRLLAAGSLPAAALTLVLVGRFAPGGIDGTASLIKVALGFALLLTAVALILRRHIQAFALARFGGTPNPARTARLTVLTGAVLGVLVSISSVGAGALGVTALFFLYPTMPALRIVGSDIAHAVPLTAVAGLGHWFLGSVDWLLLGSLLVGSLPGIWLGTHISTRIPDRVLRPILATMLVLVGAKLISH</sequence>
<dbReference type="InterPro" id="IPR002781">
    <property type="entry name" value="TM_pro_TauE-like"/>
</dbReference>
<organism evidence="6 7">
    <name type="scientific">Thauera aromatica K172</name>
    <dbReference type="NCBI Taxonomy" id="44139"/>
    <lineage>
        <taxon>Bacteria</taxon>
        <taxon>Pseudomonadati</taxon>
        <taxon>Pseudomonadota</taxon>
        <taxon>Betaproteobacteria</taxon>
        <taxon>Rhodocyclales</taxon>
        <taxon>Zoogloeaceae</taxon>
        <taxon>Thauera</taxon>
    </lineage>
</organism>
<dbReference type="KEGG" id="tak:Tharo_0788"/>
<feature type="transmembrane region" description="Helical" evidence="5">
    <location>
        <begin position="73"/>
        <end position="94"/>
    </location>
</feature>
<keyword evidence="7" id="KW-1185">Reference proteome</keyword>
<dbReference type="PANTHER" id="PTHR43701">
    <property type="entry name" value="MEMBRANE TRANSPORTER PROTEIN MJ0441-RELATED"/>
    <property type="match status" value="1"/>
</dbReference>
<evidence type="ECO:0000256" key="5">
    <source>
        <dbReference type="RuleBase" id="RU363041"/>
    </source>
</evidence>
<dbReference type="RefSeq" id="WP_107220066.1">
    <property type="nucleotide sequence ID" value="NZ_CP028339.1"/>
</dbReference>
<feature type="transmembrane region" description="Helical" evidence="5">
    <location>
        <begin position="100"/>
        <end position="122"/>
    </location>
</feature>
<evidence type="ECO:0000256" key="4">
    <source>
        <dbReference type="ARBA" id="ARBA00023136"/>
    </source>
</evidence>
<dbReference type="InterPro" id="IPR051598">
    <property type="entry name" value="TSUP/Inactive_protease-like"/>
</dbReference>
<keyword evidence="5" id="KW-1003">Cell membrane</keyword>
<evidence type="ECO:0000256" key="2">
    <source>
        <dbReference type="ARBA" id="ARBA00022692"/>
    </source>
</evidence>
<dbReference type="Pfam" id="PF01925">
    <property type="entry name" value="TauE"/>
    <property type="match status" value="1"/>
</dbReference>
<feature type="transmembrane region" description="Helical" evidence="5">
    <location>
        <begin position="143"/>
        <end position="176"/>
    </location>
</feature>
<dbReference type="EMBL" id="CP028339">
    <property type="protein sequence ID" value="AVR87730.1"/>
    <property type="molecule type" value="Genomic_DNA"/>
</dbReference>
<dbReference type="OrthoDB" id="5189995at2"/>
<comment type="similarity">
    <text evidence="5">Belongs to the 4-toluene sulfonate uptake permease (TSUP) (TC 2.A.102) family.</text>
</comment>
<comment type="subcellular location">
    <subcellularLocation>
        <location evidence="5">Cell membrane</location>
        <topology evidence="5">Multi-pass membrane protein</topology>
    </subcellularLocation>
    <subcellularLocation>
        <location evidence="1">Membrane</location>
        <topology evidence="1">Multi-pass membrane protein</topology>
    </subcellularLocation>
</comment>
<gene>
    <name evidence="6" type="ORF">Tharo_0788</name>
</gene>
<name>A0A2R4BK75_THAAR</name>
<dbReference type="PANTHER" id="PTHR43701:SF2">
    <property type="entry name" value="MEMBRANE TRANSPORTER PROTEIN YJNA-RELATED"/>
    <property type="match status" value="1"/>
</dbReference>
<evidence type="ECO:0000256" key="3">
    <source>
        <dbReference type="ARBA" id="ARBA00022989"/>
    </source>
</evidence>
<reference evidence="6 7" key="1">
    <citation type="submission" date="2018-03" db="EMBL/GenBank/DDBJ databases">
        <title>Complete genome sequence of Thauera aromatica, a model organism for studying aromatic compound degradation under denitrifying conditions.</title>
        <authorList>
            <person name="Lo H.-Y."/>
            <person name="Goris T."/>
            <person name="Boll M."/>
            <person name="Mueller J.A."/>
        </authorList>
    </citation>
    <scope>NUCLEOTIDE SEQUENCE [LARGE SCALE GENOMIC DNA]</scope>
    <source>
        <strain evidence="6 7">K172</strain>
    </source>
</reference>
<keyword evidence="3 5" id="KW-1133">Transmembrane helix</keyword>
<keyword evidence="2 5" id="KW-0812">Transmembrane</keyword>
<evidence type="ECO:0000313" key="6">
    <source>
        <dbReference type="EMBL" id="AVR87730.1"/>
    </source>
</evidence>
<keyword evidence="4 5" id="KW-0472">Membrane</keyword>
<evidence type="ECO:0000256" key="1">
    <source>
        <dbReference type="ARBA" id="ARBA00004141"/>
    </source>
</evidence>
<feature type="transmembrane region" description="Helical" evidence="5">
    <location>
        <begin position="7"/>
        <end position="26"/>
    </location>
</feature>
<feature type="transmembrane region" description="Helical" evidence="5">
    <location>
        <begin position="205"/>
        <end position="228"/>
    </location>
</feature>
<protein>
    <recommendedName>
        <fullName evidence="5">Probable membrane transporter protein</fullName>
    </recommendedName>
</protein>
<proteinExistence type="inferred from homology"/>
<dbReference type="GO" id="GO:0005886">
    <property type="term" value="C:plasma membrane"/>
    <property type="evidence" value="ECO:0007669"/>
    <property type="project" value="UniProtKB-SubCell"/>
</dbReference>
<dbReference type="AlphaFoldDB" id="A0A2R4BK75"/>
<evidence type="ECO:0000313" key="7">
    <source>
        <dbReference type="Proteomes" id="UP000241885"/>
    </source>
</evidence>
<feature type="transmembrane region" description="Helical" evidence="5">
    <location>
        <begin position="32"/>
        <end position="52"/>
    </location>
</feature>
<accession>A0A2R4BK75</accession>